<accession>A0ABQ0FXH8</accession>
<feature type="region of interest" description="Disordered" evidence="1">
    <location>
        <begin position="194"/>
        <end position="215"/>
    </location>
</feature>
<feature type="region of interest" description="Disordered" evidence="1">
    <location>
        <begin position="248"/>
        <end position="366"/>
    </location>
</feature>
<feature type="compositionally biased region" description="Basic and acidic residues" evidence="1">
    <location>
        <begin position="383"/>
        <end position="393"/>
    </location>
</feature>
<proteinExistence type="predicted"/>
<feature type="region of interest" description="Disordered" evidence="1">
    <location>
        <begin position="383"/>
        <end position="406"/>
    </location>
</feature>
<feature type="region of interest" description="Disordered" evidence="1">
    <location>
        <begin position="424"/>
        <end position="443"/>
    </location>
</feature>
<feature type="region of interest" description="Disordered" evidence="1">
    <location>
        <begin position="56"/>
        <end position="75"/>
    </location>
</feature>
<feature type="compositionally biased region" description="Polar residues" evidence="1">
    <location>
        <begin position="476"/>
        <end position="497"/>
    </location>
</feature>
<keyword evidence="2" id="KW-1133">Transmembrane helix</keyword>
<feature type="compositionally biased region" description="Polar residues" evidence="1">
    <location>
        <begin position="311"/>
        <end position="323"/>
    </location>
</feature>
<dbReference type="Proteomes" id="UP001628179">
    <property type="component" value="Unassembled WGS sequence"/>
</dbReference>
<feature type="region of interest" description="Disordered" evidence="1">
    <location>
        <begin position="463"/>
        <end position="504"/>
    </location>
</feature>
<keyword evidence="2" id="KW-0472">Membrane</keyword>
<evidence type="ECO:0000313" key="4">
    <source>
        <dbReference type="Proteomes" id="UP001628179"/>
    </source>
</evidence>
<gene>
    <name evidence="3" type="ORF">MFIFM68171_00389</name>
</gene>
<feature type="transmembrane region" description="Helical" evidence="2">
    <location>
        <begin position="628"/>
        <end position="647"/>
    </location>
</feature>
<sequence>MPSGGAHADEAGASSANSVTGQVERTFTGYVVASPRHDKESSRVGVHRERYTSHTRLSAGECPENRPVTDSDADPFEYDRDSYTIFLMPAREREVSAALRCFSGASADANVGSAPASLGQEQVLPASVSSADAPQTVNVAAQQSNPFFEKLHSYQTPQVPPDWKLEADSNLVRVPVRYSAIPDQAAAHRVRAAQRSEAHSPAENTEAVMSDGGDWETVGTSVGQFDSNRAFASDIGLARTHPVKITGSSIADYSDGNSLPPASSDAFSSTDRILQHPSPRRDDVPRYRRTLRDTGRPIFPAKPRIHRVNGYLQNPTRLFTEPTSSGSGRSSARHHLIEKLSASIRSRTAKERGQFRHPSDHAHQWSKFGSRDSFGWFETDRDDARSSQKRQENECSSSETLVKEEASSAVAEAIQRVLTMPATAGSSADDLERGDTSTEANRSLASPTLFSFPLISLEEAARREASRIESGEDDLTITSGTRTRNDSSIGSSRATQRTTPPTPHITMPIQAHCRRLTPACIQSWAVADPGYPGSMQDVSLFTNPRSPPTAPRRTIILRGSLRRSFSPPALPTVLDSPRLFRGRLRDGGRRTTATPDLHRIANSESTGPWGHLTDDAYLSWDARRRRKAFYYVMCILCILPFLAPLVYRGTFDSILTWYTHGETGQLSRRQRRGVLILGSAASAVWLCAIAVVVTLAVNDRLA</sequence>
<protein>
    <submittedName>
        <fullName evidence="3">Uncharacterized protein</fullName>
    </submittedName>
</protein>
<name>A0ABQ0FXH8_9PEZI</name>
<feature type="transmembrane region" description="Helical" evidence="2">
    <location>
        <begin position="674"/>
        <end position="697"/>
    </location>
</feature>
<feature type="compositionally biased region" description="Polar residues" evidence="1">
    <location>
        <begin position="248"/>
        <end position="272"/>
    </location>
</feature>
<feature type="region of interest" description="Disordered" evidence="1">
    <location>
        <begin position="1"/>
        <end position="20"/>
    </location>
</feature>
<dbReference type="RefSeq" id="XP_070911912.1">
    <property type="nucleotide sequence ID" value="XM_071055811.1"/>
</dbReference>
<feature type="compositionally biased region" description="Basic and acidic residues" evidence="1">
    <location>
        <begin position="279"/>
        <end position="295"/>
    </location>
</feature>
<dbReference type="EMBL" id="BAAFSV010000001">
    <property type="protein sequence ID" value="GAB1310179.1"/>
    <property type="molecule type" value="Genomic_DNA"/>
</dbReference>
<evidence type="ECO:0000256" key="2">
    <source>
        <dbReference type="SAM" id="Phobius"/>
    </source>
</evidence>
<comment type="caution">
    <text evidence="3">The sequence shown here is derived from an EMBL/GenBank/DDBJ whole genome shotgun (WGS) entry which is preliminary data.</text>
</comment>
<organism evidence="3 4">
    <name type="scientific">Madurella fahalii</name>
    <dbReference type="NCBI Taxonomy" id="1157608"/>
    <lineage>
        <taxon>Eukaryota</taxon>
        <taxon>Fungi</taxon>
        <taxon>Dikarya</taxon>
        <taxon>Ascomycota</taxon>
        <taxon>Pezizomycotina</taxon>
        <taxon>Sordariomycetes</taxon>
        <taxon>Sordariomycetidae</taxon>
        <taxon>Sordariales</taxon>
        <taxon>Sordariales incertae sedis</taxon>
        <taxon>Madurella</taxon>
    </lineage>
</organism>
<keyword evidence="4" id="KW-1185">Reference proteome</keyword>
<feature type="compositionally biased region" description="Basic and acidic residues" evidence="1">
    <location>
        <begin position="348"/>
        <end position="363"/>
    </location>
</feature>
<keyword evidence="2" id="KW-0812">Transmembrane</keyword>
<reference evidence="3 4" key="1">
    <citation type="submission" date="2024-09" db="EMBL/GenBank/DDBJ databases">
        <title>Itraconazole resistance in Madurella fahalii resulting from another homologue of gene encoding cytochrome P450 14-alpha sterol demethylase (CYP51).</title>
        <authorList>
            <person name="Yoshioka I."/>
            <person name="Fahal A.H."/>
            <person name="Kaneko S."/>
            <person name="Yaguchi T."/>
        </authorList>
    </citation>
    <scope>NUCLEOTIDE SEQUENCE [LARGE SCALE GENOMIC DNA]</scope>
    <source>
        <strain evidence="3 4">IFM 68171</strain>
    </source>
</reference>
<evidence type="ECO:0000313" key="3">
    <source>
        <dbReference type="EMBL" id="GAB1310179.1"/>
    </source>
</evidence>
<dbReference type="GeneID" id="98171134"/>
<evidence type="ECO:0000256" key="1">
    <source>
        <dbReference type="SAM" id="MobiDB-lite"/>
    </source>
</evidence>